<evidence type="ECO:0000313" key="2">
    <source>
        <dbReference type="EMBL" id="OWM84148.1"/>
    </source>
</evidence>
<reference evidence="3" key="1">
    <citation type="journal article" date="2017" name="Plant J.">
        <title>The pomegranate (Punica granatum L.) genome and the genomics of punicalagin biosynthesis.</title>
        <authorList>
            <person name="Qin G."/>
            <person name="Xu C."/>
            <person name="Ming R."/>
            <person name="Tang H."/>
            <person name="Guyot R."/>
            <person name="Kramer E.M."/>
            <person name="Hu Y."/>
            <person name="Yi X."/>
            <person name="Qi Y."/>
            <person name="Xu X."/>
            <person name="Gao Z."/>
            <person name="Pan H."/>
            <person name="Jian J."/>
            <person name="Tian Y."/>
            <person name="Yue Z."/>
            <person name="Xu Y."/>
        </authorList>
    </citation>
    <scope>NUCLEOTIDE SEQUENCE [LARGE SCALE GENOMIC DNA]</scope>
    <source>
        <strain evidence="3">cv. Dabenzi</strain>
    </source>
</reference>
<dbReference type="AlphaFoldDB" id="A0A218XH78"/>
<accession>A0A218XH78</accession>
<organism evidence="2 3">
    <name type="scientific">Punica granatum</name>
    <name type="common">Pomegranate</name>
    <dbReference type="NCBI Taxonomy" id="22663"/>
    <lineage>
        <taxon>Eukaryota</taxon>
        <taxon>Viridiplantae</taxon>
        <taxon>Streptophyta</taxon>
        <taxon>Embryophyta</taxon>
        <taxon>Tracheophyta</taxon>
        <taxon>Spermatophyta</taxon>
        <taxon>Magnoliopsida</taxon>
        <taxon>eudicotyledons</taxon>
        <taxon>Gunneridae</taxon>
        <taxon>Pentapetalae</taxon>
        <taxon>rosids</taxon>
        <taxon>malvids</taxon>
        <taxon>Myrtales</taxon>
        <taxon>Lythraceae</taxon>
        <taxon>Punica</taxon>
    </lineage>
</organism>
<name>A0A218XH78_PUNGR</name>
<evidence type="ECO:0000313" key="3">
    <source>
        <dbReference type="Proteomes" id="UP000197138"/>
    </source>
</evidence>
<sequence length="107" mass="11760">MLINVLSLLHQCHLQEYLLPSLNKFGSPNVTGVIERYQHPSSNTPVPVTSATSARHPARPCPSPAPPAPVIQHARALHQRHQRPSSSTPVPVTVHANTRHPDARRRA</sequence>
<protein>
    <submittedName>
        <fullName evidence="2">Uncharacterized protein</fullName>
    </submittedName>
</protein>
<dbReference type="Proteomes" id="UP000197138">
    <property type="component" value="Unassembled WGS sequence"/>
</dbReference>
<proteinExistence type="predicted"/>
<evidence type="ECO:0000256" key="1">
    <source>
        <dbReference type="SAM" id="MobiDB-lite"/>
    </source>
</evidence>
<dbReference type="EMBL" id="MTKT01001776">
    <property type="protein sequence ID" value="OWM84148.1"/>
    <property type="molecule type" value="Genomic_DNA"/>
</dbReference>
<gene>
    <name evidence="2" type="ORF">CDL15_Pgr026458</name>
</gene>
<feature type="region of interest" description="Disordered" evidence="1">
    <location>
        <begin position="37"/>
        <end position="107"/>
    </location>
</feature>
<comment type="caution">
    <text evidence="2">The sequence shown here is derived from an EMBL/GenBank/DDBJ whole genome shotgun (WGS) entry which is preliminary data.</text>
</comment>
<feature type="compositionally biased region" description="Polar residues" evidence="1">
    <location>
        <begin position="39"/>
        <end position="52"/>
    </location>
</feature>
<feature type="compositionally biased region" description="Pro residues" evidence="1">
    <location>
        <begin position="59"/>
        <end position="69"/>
    </location>
</feature>